<name>A0A1W6P0X0_9RHOB</name>
<dbReference type="InterPro" id="IPR015424">
    <property type="entry name" value="PyrdxlP-dep_Trfase"/>
</dbReference>
<evidence type="ECO:0000256" key="1">
    <source>
        <dbReference type="ARBA" id="ARBA00001933"/>
    </source>
</evidence>
<evidence type="ECO:0000256" key="4">
    <source>
        <dbReference type="PIRSR" id="PIRSR000524-1"/>
    </source>
</evidence>
<dbReference type="RefSeq" id="WP_085786587.1">
    <property type="nucleotide sequence ID" value="NZ_CP019937.1"/>
</dbReference>
<dbReference type="PIRSF" id="PIRSF000524">
    <property type="entry name" value="SPT"/>
    <property type="match status" value="1"/>
</dbReference>
<keyword evidence="7" id="KW-0808">Transferase</keyword>
<keyword evidence="7" id="KW-0032">Aminotransferase</keyword>
<evidence type="ECO:0000313" key="8">
    <source>
        <dbReference type="Proteomes" id="UP000242447"/>
    </source>
</evidence>
<proteinExistence type="inferred from homology"/>
<sequence>MFANGRTHLAIPGPSISPDAVLRAMHRTSDDIYGADMAKMADTIYPALKALAMTTVAEPIIYVGNGHAAWEAAMANTLQAGDRVLVLSTGLFGQGWANQARRMGADVDVIDFGLTDGADPARTRDALAADLAQNKTPYKAVFLSHVDTASGLCNPVAPIRAALDDAGHPALFMVDCIASLGCDRFEMDAWGVDVVVATSQKGLMVPPGICFVYFGPQAIAARGALGVVPAYWDVQTRLPDNPFHWRFGGTPPVQHLHGLCAALDMIMAEGLDNVLNRHAVLARSVWAAFDVWAEQGPVALCVADPALRAHAVTSAIAGPGNGLRLRNWTETFTGVTLGVGIGREQGDDYFRVAHMGHVNAHGILGVLGAMDAGLKALNIPHGRGALEAAVTVIADATSATA</sequence>
<evidence type="ECO:0000256" key="5">
    <source>
        <dbReference type="PIRSR" id="PIRSR000524-50"/>
    </source>
</evidence>
<dbReference type="InterPro" id="IPR000192">
    <property type="entry name" value="Aminotrans_V_dom"/>
</dbReference>
<dbReference type="GO" id="GO:0050281">
    <property type="term" value="F:L-serine-glyoxylate transaminase activity"/>
    <property type="evidence" value="ECO:0007669"/>
    <property type="project" value="UniProtKB-EC"/>
</dbReference>
<keyword evidence="3 5" id="KW-0663">Pyridoxal phosphate</keyword>
<dbReference type="GO" id="GO:0008453">
    <property type="term" value="F:alanine-glyoxylate transaminase activity"/>
    <property type="evidence" value="ECO:0007669"/>
    <property type="project" value="UniProtKB-EC"/>
</dbReference>
<dbReference type="InterPro" id="IPR024169">
    <property type="entry name" value="SP_NH2Trfase/AEP_transaminase"/>
</dbReference>
<feature type="binding site" evidence="4">
    <location>
        <position position="351"/>
    </location>
    <ligand>
        <name>substrate</name>
    </ligand>
</feature>
<protein>
    <submittedName>
        <fullName evidence="7">Alanine-glyoxylate transaminase / serine-glyoxylate transaminase / serine-pyruvate transaminase</fullName>
        <ecNumber evidence="7">2.6.1.44</ecNumber>
        <ecNumber evidence="7">2.6.1.45</ecNumber>
        <ecNumber evidence="7">2.6.1.51</ecNumber>
    </submittedName>
</protein>
<dbReference type="InterPro" id="IPR015421">
    <property type="entry name" value="PyrdxlP-dep_Trfase_major"/>
</dbReference>
<dbReference type="PANTHER" id="PTHR21152">
    <property type="entry name" value="AMINOTRANSFERASE CLASS V"/>
    <property type="match status" value="1"/>
</dbReference>
<organism evidence="7 8">
    <name type="scientific">Ketogulonicigenium robustum</name>
    <dbReference type="NCBI Taxonomy" id="92947"/>
    <lineage>
        <taxon>Bacteria</taxon>
        <taxon>Pseudomonadati</taxon>
        <taxon>Pseudomonadota</taxon>
        <taxon>Alphaproteobacteria</taxon>
        <taxon>Rhodobacterales</taxon>
        <taxon>Roseobacteraceae</taxon>
        <taxon>Ketogulonicigenium</taxon>
    </lineage>
</organism>
<keyword evidence="7" id="KW-0670">Pyruvate</keyword>
<dbReference type="InterPro" id="IPR015422">
    <property type="entry name" value="PyrdxlP-dep_Trfase_small"/>
</dbReference>
<accession>A0A1W6P0X0</accession>
<dbReference type="AlphaFoldDB" id="A0A1W6P0X0"/>
<dbReference type="EMBL" id="CP019937">
    <property type="protein sequence ID" value="ARO15155.1"/>
    <property type="molecule type" value="Genomic_DNA"/>
</dbReference>
<feature type="modified residue" description="N6-(pyridoxal phosphate)lysine" evidence="5">
    <location>
        <position position="201"/>
    </location>
</feature>
<evidence type="ECO:0000256" key="2">
    <source>
        <dbReference type="ARBA" id="ARBA00009236"/>
    </source>
</evidence>
<dbReference type="Pfam" id="PF00266">
    <property type="entry name" value="Aminotran_5"/>
    <property type="match status" value="1"/>
</dbReference>
<comment type="cofactor">
    <cofactor evidence="1 5">
        <name>pyridoxal 5'-phosphate</name>
        <dbReference type="ChEBI" id="CHEBI:597326"/>
    </cofactor>
</comment>
<dbReference type="GO" id="GO:0019265">
    <property type="term" value="P:glycine biosynthetic process, by transamination of glyoxylate"/>
    <property type="evidence" value="ECO:0007669"/>
    <property type="project" value="TreeGrafter"/>
</dbReference>
<gene>
    <name evidence="7" type="ORF">BVG79_01811</name>
</gene>
<dbReference type="PANTHER" id="PTHR21152:SF40">
    <property type="entry name" value="ALANINE--GLYOXYLATE AMINOTRANSFERASE"/>
    <property type="match status" value="1"/>
</dbReference>
<dbReference type="EC" id="2.6.1.45" evidence="7"/>
<dbReference type="Gene3D" id="3.90.1150.10">
    <property type="entry name" value="Aspartate Aminotransferase, domain 1"/>
    <property type="match status" value="1"/>
</dbReference>
<dbReference type="GO" id="GO:0004760">
    <property type="term" value="F:L-serine-pyruvate transaminase activity"/>
    <property type="evidence" value="ECO:0007669"/>
    <property type="project" value="UniProtKB-EC"/>
</dbReference>
<dbReference type="STRING" id="92947.BVG79_01811"/>
<dbReference type="EC" id="2.6.1.44" evidence="7"/>
<feature type="domain" description="Aminotransferase class V" evidence="6">
    <location>
        <begin position="13"/>
        <end position="284"/>
    </location>
</feature>
<dbReference type="KEGG" id="kro:BVG79_01811"/>
<dbReference type="SUPFAM" id="SSF53383">
    <property type="entry name" value="PLP-dependent transferases"/>
    <property type="match status" value="1"/>
</dbReference>
<keyword evidence="8" id="KW-1185">Reference proteome</keyword>
<dbReference type="OrthoDB" id="389074at2"/>
<reference evidence="7 8" key="1">
    <citation type="submission" date="2017-02" db="EMBL/GenBank/DDBJ databases">
        <title>Ketogulonicigenium robustum SPU B003 Genome sequencing and assembly.</title>
        <authorList>
            <person name="Li Y."/>
            <person name="Liu L."/>
            <person name="Wang C."/>
            <person name="Zhang M."/>
            <person name="Zhang T."/>
            <person name="Zhang Y."/>
        </authorList>
    </citation>
    <scope>NUCLEOTIDE SEQUENCE [LARGE SCALE GENOMIC DNA]</scope>
    <source>
        <strain evidence="7 8">SPU_B003</strain>
    </source>
</reference>
<dbReference type="Proteomes" id="UP000242447">
    <property type="component" value="Chromosome"/>
</dbReference>
<evidence type="ECO:0000313" key="7">
    <source>
        <dbReference type="EMBL" id="ARO15155.1"/>
    </source>
</evidence>
<dbReference type="Gene3D" id="3.40.640.10">
    <property type="entry name" value="Type I PLP-dependent aspartate aminotransferase-like (Major domain)"/>
    <property type="match status" value="1"/>
</dbReference>
<evidence type="ECO:0000259" key="6">
    <source>
        <dbReference type="Pfam" id="PF00266"/>
    </source>
</evidence>
<dbReference type="EC" id="2.6.1.51" evidence="7"/>
<comment type="similarity">
    <text evidence="2">Belongs to the class-V pyridoxal-phosphate-dependent aminotransferase family.</text>
</comment>
<evidence type="ECO:0000256" key="3">
    <source>
        <dbReference type="ARBA" id="ARBA00022898"/>
    </source>
</evidence>